<sequence>MKKLLINANRFSLFLTINMLLALWPSQTLEAAMAPPPQATVTGTVTDPNGNPLAGLSVQVVGTQRGTITDLDGFFTLQANPDDTLYFSIIGFKPLTITIKGRDVLNVQMEEDVTQLGEVVLNAGYYTVSERERTGSIEKVSAADIEKQPVSNPLAALQGRVSGASVVQTSGLPGTNFSIQIRGQNSIRSGGNEPLYVIDGVPFSSSSLGEQQASIPIPGRGVSPLNNINPNDIESIEILKDADATAIYGSRGANGVVLITTKKGRVGDTQVKFNVSTGMGSVSNYLNLLSTDEYLEMRREAYANDGIEPIPSNAYDVNGTWNQDRNTDWQRELFGNTSYMTNVQGSVSGGSEQTQFLLNGSYFGQTDVFPGDFGNTKVSGLANLNHRSENGRLSLNLSTNFISEENDLPNGNSLVVEALLLPPNAPSLYDENGELNWEDSTWNNPLRHLESEYRSTATTLITNAGLSYRIMDGLDFRTNLGYTENHLSELRTVPSTIYNPAFGVGSEFSLAIHNSGKRSSWIMEPQLQWKHQFGSLRLDILTGLSFQEQRSSRISQRATGFSSNSLIESLSAASDVSILADVEQQYRYHAVFGRLNLNFKDRYLLNLTGRRDGSSRFGPEKRFANFGAIGAAWLFSEEELFKNGQSFLSFGKLRGSYGTSGNDQIGDYQYLDTYSFGGTQYQNNPVLLPTRLFNPNFSWESNKKLEFGLELGFWNDRILLSGNYYRNRSSNQLVGIPLPGTTGFSSINGNLNATVENKGLEFEWQSVNIKGRNFRWTTSFNLTIPKNRLVSFPNLEGSTFANSLVIGEPLNILKLYRNLGVNPETGIHEFEDFNGDGAITSNDDREVIRNLDPEYYGGLNNSIMAGKFTFDVLFQFSKQLGWNYWRDASIPGSRNNQPSEVSNRWQQVGDVTDVQRFSIGQSINPLIGHFNYQQSDGAVSDASFIRLKTLSISYEVSNVKQKGFGCQVFLRGQNLWTWTDYLGLDPETRSNQTVPPLRMVSIGTQLTF</sequence>
<dbReference type="EMBL" id="QXFH01000023">
    <property type="protein sequence ID" value="RIV37499.1"/>
    <property type="molecule type" value="Genomic_DNA"/>
</dbReference>
<dbReference type="GO" id="GO:0015344">
    <property type="term" value="F:siderophore uptake transmembrane transporter activity"/>
    <property type="evidence" value="ECO:0007669"/>
    <property type="project" value="TreeGrafter"/>
</dbReference>
<evidence type="ECO:0000256" key="9">
    <source>
        <dbReference type="ARBA" id="ARBA00023237"/>
    </source>
</evidence>
<evidence type="ECO:0000256" key="1">
    <source>
        <dbReference type="ARBA" id="ARBA00004571"/>
    </source>
</evidence>
<evidence type="ECO:0000256" key="3">
    <source>
        <dbReference type="ARBA" id="ARBA00022452"/>
    </source>
</evidence>
<protein>
    <submittedName>
        <fullName evidence="15">TonB-dependent receptor</fullName>
    </submittedName>
</protein>
<dbReference type="InterPro" id="IPR000531">
    <property type="entry name" value="Beta-barrel_TonB"/>
</dbReference>
<evidence type="ECO:0000259" key="14">
    <source>
        <dbReference type="Pfam" id="PF07715"/>
    </source>
</evidence>
<dbReference type="GO" id="GO:0009279">
    <property type="term" value="C:cell outer membrane"/>
    <property type="evidence" value="ECO:0007669"/>
    <property type="project" value="UniProtKB-SubCell"/>
</dbReference>
<dbReference type="Gene3D" id="2.40.170.20">
    <property type="entry name" value="TonB-dependent receptor, beta-barrel domain"/>
    <property type="match status" value="1"/>
</dbReference>
<dbReference type="OrthoDB" id="9768177at2"/>
<dbReference type="Gene3D" id="2.170.130.10">
    <property type="entry name" value="TonB-dependent receptor, plug domain"/>
    <property type="match status" value="1"/>
</dbReference>
<comment type="subcellular location">
    <subcellularLocation>
        <location evidence="1 10">Cell outer membrane</location>
        <topology evidence="1 10">Multi-pass membrane protein</topology>
    </subcellularLocation>
</comment>
<dbReference type="InterPro" id="IPR037066">
    <property type="entry name" value="Plug_dom_sf"/>
</dbReference>
<keyword evidence="4 10" id="KW-0812">Transmembrane</keyword>
<feature type="domain" description="TonB-dependent receptor plug" evidence="14">
    <location>
        <begin position="131"/>
        <end position="256"/>
    </location>
</feature>
<keyword evidence="6 11" id="KW-0798">TonB box</keyword>
<dbReference type="PANTHER" id="PTHR30069">
    <property type="entry name" value="TONB-DEPENDENT OUTER MEMBRANE RECEPTOR"/>
    <property type="match status" value="1"/>
</dbReference>
<dbReference type="InterPro" id="IPR036942">
    <property type="entry name" value="Beta-barrel_TonB_sf"/>
</dbReference>
<evidence type="ECO:0000259" key="13">
    <source>
        <dbReference type="Pfam" id="PF00593"/>
    </source>
</evidence>
<accession>A0A3A1NEY3</accession>
<evidence type="ECO:0000256" key="11">
    <source>
        <dbReference type="RuleBase" id="RU003357"/>
    </source>
</evidence>
<dbReference type="InterPro" id="IPR039426">
    <property type="entry name" value="TonB-dep_rcpt-like"/>
</dbReference>
<organism evidence="15 16">
    <name type="scientific">Flagellimonas lutimaris</name>
    <dbReference type="NCBI Taxonomy" id="475082"/>
    <lineage>
        <taxon>Bacteria</taxon>
        <taxon>Pseudomonadati</taxon>
        <taxon>Bacteroidota</taxon>
        <taxon>Flavobacteriia</taxon>
        <taxon>Flavobacteriales</taxon>
        <taxon>Flavobacteriaceae</taxon>
        <taxon>Flagellimonas</taxon>
    </lineage>
</organism>
<dbReference type="GO" id="GO:0044718">
    <property type="term" value="P:siderophore transmembrane transport"/>
    <property type="evidence" value="ECO:0007669"/>
    <property type="project" value="TreeGrafter"/>
</dbReference>
<keyword evidence="8 15" id="KW-0675">Receptor</keyword>
<dbReference type="Gene3D" id="2.60.40.1120">
    <property type="entry name" value="Carboxypeptidase-like, regulatory domain"/>
    <property type="match status" value="1"/>
</dbReference>
<keyword evidence="16" id="KW-1185">Reference proteome</keyword>
<feature type="chain" id="PRO_5017247102" evidence="12">
    <location>
        <begin position="31"/>
        <end position="1008"/>
    </location>
</feature>
<evidence type="ECO:0000256" key="2">
    <source>
        <dbReference type="ARBA" id="ARBA00022448"/>
    </source>
</evidence>
<evidence type="ECO:0000256" key="6">
    <source>
        <dbReference type="ARBA" id="ARBA00023077"/>
    </source>
</evidence>
<reference evidence="15 16" key="1">
    <citation type="submission" date="2018-08" db="EMBL/GenBank/DDBJ databases">
        <title>Proposal of Muricauda 72 sp.nov. and Muricauda NH166 sp.nov., isolated from seawater.</title>
        <authorList>
            <person name="Cheng H."/>
            <person name="Wu Y.-H."/>
            <person name="Guo L.-L."/>
            <person name="Xu X.-W."/>
        </authorList>
    </citation>
    <scope>NUCLEOTIDE SEQUENCE [LARGE SCALE GENOMIC DNA]</scope>
    <source>
        <strain evidence="15 16">KCTC 22173</strain>
    </source>
</reference>
<feature type="domain" description="TonB-dependent receptor-like beta-barrel" evidence="13">
    <location>
        <begin position="433"/>
        <end position="799"/>
    </location>
</feature>
<dbReference type="SUPFAM" id="SSF56935">
    <property type="entry name" value="Porins"/>
    <property type="match status" value="1"/>
</dbReference>
<evidence type="ECO:0000256" key="4">
    <source>
        <dbReference type="ARBA" id="ARBA00022692"/>
    </source>
</evidence>
<evidence type="ECO:0000313" key="15">
    <source>
        <dbReference type="EMBL" id="RIV37499.1"/>
    </source>
</evidence>
<dbReference type="Proteomes" id="UP000266067">
    <property type="component" value="Unassembled WGS sequence"/>
</dbReference>
<evidence type="ECO:0000256" key="10">
    <source>
        <dbReference type="PROSITE-ProRule" id="PRU01360"/>
    </source>
</evidence>
<keyword evidence="9 10" id="KW-0998">Cell outer membrane</keyword>
<dbReference type="Pfam" id="PF13715">
    <property type="entry name" value="CarbopepD_reg_2"/>
    <property type="match status" value="1"/>
</dbReference>
<evidence type="ECO:0000313" key="16">
    <source>
        <dbReference type="Proteomes" id="UP000266067"/>
    </source>
</evidence>
<dbReference type="NCBIfam" id="TIGR04057">
    <property type="entry name" value="SusC_RagA_signa"/>
    <property type="match status" value="1"/>
</dbReference>
<keyword evidence="7 10" id="KW-0472">Membrane</keyword>
<dbReference type="AlphaFoldDB" id="A0A3A1NEY3"/>
<comment type="caution">
    <text evidence="15">The sequence shown here is derived from an EMBL/GenBank/DDBJ whole genome shotgun (WGS) entry which is preliminary data.</text>
</comment>
<evidence type="ECO:0000256" key="8">
    <source>
        <dbReference type="ARBA" id="ARBA00023170"/>
    </source>
</evidence>
<dbReference type="NCBIfam" id="TIGR04056">
    <property type="entry name" value="OMP_RagA_SusC"/>
    <property type="match status" value="1"/>
</dbReference>
<feature type="signal peptide" evidence="12">
    <location>
        <begin position="1"/>
        <end position="30"/>
    </location>
</feature>
<dbReference type="InterPro" id="IPR023997">
    <property type="entry name" value="TonB-dep_OMP_SusC/RagA_CS"/>
</dbReference>
<dbReference type="PROSITE" id="PS52016">
    <property type="entry name" value="TONB_DEPENDENT_REC_3"/>
    <property type="match status" value="1"/>
</dbReference>
<keyword evidence="5 12" id="KW-0732">Signal</keyword>
<evidence type="ECO:0000256" key="12">
    <source>
        <dbReference type="SAM" id="SignalP"/>
    </source>
</evidence>
<dbReference type="PANTHER" id="PTHR30069:SF29">
    <property type="entry name" value="HEMOGLOBIN AND HEMOGLOBIN-HAPTOGLOBIN-BINDING PROTEIN 1-RELATED"/>
    <property type="match status" value="1"/>
</dbReference>
<evidence type="ECO:0000256" key="7">
    <source>
        <dbReference type="ARBA" id="ARBA00023136"/>
    </source>
</evidence>
<name>A0A3A1NEY3_9FLAO</name>
<dbReference type="InterPro" id="IPR023996">
    <property type="entry name" value="TonB-dep_OMP_SusC/RagA"/>
</dbReference>
<keyword evidence="3 10" id="KW-1134">Transmembrane beta strand</keyword>
<dbReference type="InterPro" id="IPR012910">
    <property type="entry name" value="Plug_dom"/>
</dbReference>
<dbReference type="Pfam" id="PF00593">
    <property type="entry name" value="TonB_dep_Rec_b-barrel"/>
    <property type="match status" value="1"/>
</dbReference>
<proteinExistence type="inferred from homology"/>
<dbReference type="RefSeq" id="WP_119606316.1">
    <property type="nucleotide sequence ID" value="NZ_QXFH01000023.1"/>
</dbReference>
<gene>
    <name evidence="15" type="ORF">D2V08_01165</name>
</gene>
<evidence type="ECO:0000256" key="5">
    <source>
        <dbReference type="ARBA" id="ARBA00022729"/>
    </source>
</evidence>
<dbReference type="Pfam" id="PF07715">
    <property type="entry name" value="Plug"/>
    <property type="match status" value="1"/>
</dbReference>
<comment type="similarity">
    <text evidence="10 11">Belongs to the TonB-dependent receptor family.</text>
</comment>
<dbReference type="SUPFAM" id="SSF49464">
    <property type="entry name" value="Carboxypeptidase regulatory domain-like"/>
    <property type="match status" value="1"/>
</dbReference>
<keyword evidence="2 10" id="KW-0813">Transport</keyword>
<dbReference type="InterPro" id="IPR008969">
    <property type="entry name" value="CarboxyPept-like_regulatory"/>
</dbReference>